<dbReference type="EMBL" id="CP118101">
    <property type="protein sequence ID" value="WDH84715.1"/>
    <property type="molecule type" value="Genomic_DNA"/>
</dbReference>
<organism evidence="1 2">
    <name type="scientific">Paenibacillus urinalis</name>
    <dbReference type="NCBI Taxonomy" id="521520"/>
    <lineage>
        <taxon>Bacteria</taxon>
        <taxon>Bacillati</taxon>
        <taxon>Bacillota</taxon>
        <taxon>Bacilli</taxon>
        <taxon>Bacillales</taxon>
        <taxon>Paenibacillaceae</taxon>
        <taxon>Paenibacillus</taxon>
    </lineage>
</organism>
<dbReference type="AlphaFoldDB" id="A0AAX3N4F3"/>
<sequence>MLEAEKELLISQQSSNLWTRRRRELAAWIERPKPITAGKALCDFNGVSVDAAIYPALMALQEASIPTEFSCAGVSIFDEADDHSLYAYVTMLDGPVTEYFVQYAMERMGNRLLVTYEPGRGRYDVSSFYIGHNRSFCYLLAAVARNFKQTSYYK</sequence>
<accession>A0AAX3N4F3</accession>
<reference evidence="1" key="1">
    <citation type="submission" date="2023-02" db="EMBL/GenBank/DDBJ databases">
        <title>Pathogen: clinical or host-associated sample.</title>
        <authorList>
            <person name="Hergert J."/>
            <person name="Casey R."/>
            <person name="Wagner J."/>
            <person name="Young E.L."/>
            <person name="Oakeson K.F."/>
        </authorList>
    </citation>
    <scope>NUCLEOTIDE SEQUENCE</scope>
    <source>
        <strain evidence="1">2022CK-00830</strain>
    </source>
</reference>
<dbReference type="RefSeq" id="WP_274359839.1">
    <property type="nucleotide sequence ID" value="NZ_CP118101.1"/>
</dbReference>
<protein>
    <submittedName>
        <fullName evidence="1">Uncharacterized protein</fullName>
    </submittedName>
</protein>
<evidence type="ECO:0000313" key="2">
    <source>
        <dbReference type="Proteomes" id="UP001220962"/>
    </source>
</evidence>
<name>A0AAX3N4F3_9BACL</name>
<evidence type="ECO:0000313" key="1">
    <source>
        <dbReference type="EMBL" id="WDH84715.1"/>
    </source>
</evidence>
<gene>
    <name evidence="1" type="ORF">PUW23_11080</name>
</gene>
<dbReference type="Proteomes" id="UP001220962">
    <property type="component" value="Chromosome"/>
</dbReference>
<proteinExistence type="predicted"/>